<dbReference type="GO" id="GO:0008270">
    <property type="term" value="F:zinc ion binding"/>
    <property type="evidence" value="ECO:0007669"/>
    <property type="project" value="UniProtKB-KW"/>
</dbReference>
<keyword evidence="2" id="KW-0863">Zinc-finger</keyword>
<keyword evidence="1" id="KW-0479">Metal-binding</keyword>
<name>A0A7J6KVJ5_PEROL</name>
<evidence type="ECO:0000313" key="7">
    <source>
        <dbReference type="Proteomes" id="UP000570595"/>
    </source>
</evidence>
<feature type="compositionally biased region" description="Acidic residues" evidence="4">
    <location>
        <begin position="542"/>
        <end position="556"/>
    </location>
</feature>
<evidence type="ECO:0000256" key="2">
    <source>
        <dbReference type="ARBA" id="ARBA00022771"/>
    </source>
</evidence>
<evidence type="ECO:0000256" key="3">
    <source>
        <dbReference type="ARBA" id="ARBA00022833"/>
    </source>
</evidence>
<dbReference type="SMART" id="SM00249">
    <property type="entry name" value="PHD"/>
    <property type="match status" value="1"/>
</dbReference>
<evidence type="ECO:0000313" key="6">
    <source>
        <dbReference type="EMBL" id="KAF4650506.1"/>
    </source>
</evidence>
<reference evidence="6 7" key="1">
    <citation type="submission" date="2020-04" db="EMBL/GenBank/DDBJ databases">
        <title>Perkinsus olseni comparative genomics.</title>
        <authorList>
            <person name="Bogema D.R."/>
        </authorList>
    </citation>
    <scope>NUCLEOTIDE SEQUENCE [LARGE SCALE GENOMIC DNA]</scope>
    <source>
        <strain evidence="6">ATCC PRA-179</strain>
    </source>
</reference>
<dbReference type="Gene3D" id="3.30.40.10">
    <property type="entry name" value="Zinc/RING finger domain, C3HC4 (zinc finger)"/>
    <property type="match status" value="1"/>
</dbReference>
<evidence type="ECO:0000259" key="5">
    <source>
        <dbReference type="SMART" id="SM00249"/>
    </source>
</evidence>
<comment type="caution">
    <text evidence="6">The sequence shown here is derived from an EMBL/GenBank/DDBJ whole genome shotgun (WGS) entry which is preliminary data.</text>
</comment>
<dbReference type="SUPFAM" id="SSF57903">
    <property type="entry name" value="FYVE/PHD zinc finger"/>
    <property type="match status" value="1"/>
</dbReference>
<dbReference type="InterPro" id="IPR001965">
    <property type="entry name" value="Znf_PHD"/>
</dbReference>
<feature type="region of interest" description="Disordered" evidence="4">
    <location>
        <begin position="1095"/>
        <end position="1115"/>
    </location>
</feature>
<feature type="region of interest" description="Disordered" evidence="4">
    <location>
        <begin position="540"/>
        <end position="563"/>
    </location>
</feature>
<sequence>MNPFNRIPDACALCGEVGGPMVACETCENWYHTEHCAHDYRRELHENTDHPWYCGACDAVRKRRRIGSALLTNLIKVLRELRIRPVATPDETGRIFGALTSPTGRAPTAVAVEQFWNRTGQQFDLARMIGYIDRHYGFQDVFILKIDRFASIQLLKGVDELVESRKLKLVRRAVSSVVVSKLGLTEEDLRPVEGHDEGRWRTKPLLWLILPANFAVSNADTANQLRSAEDCAHTLLLECVDILWGSVYSRQELWRKIRVALMSAVQTNLMPAADRQSTLRKVSGRPDGAPGAIELTDLNLPGFIFGVGMTRGRRIIDRQISNPRGVLKYRAALRYDGSRVDLHDQSVDDEVALCIYRLTPPTAANAEPETCIVCGTVADVEEWKCACGKWLCRNCLGYILASSICLRASRQAGAEPRCPQCRRTYDGIPELHDFELQVRGFINDILLLNNMMCPLSPQESQVPVYGVFEVSADTVHTLLMTYSGLNDWATMLRRARAVPEAISDGEVIRSFGQHLIEPLNPIPLPADFYVDLDLFPDGWVAPEDEAPADGPAEEPPAEPVGEAAAELEHQPVDEAANPLAAEAANLPADGPAGQLVDEPARQGADEPAGQLADDPARRAADEPAGQRADEGLPPPPAAEQDEPPPHNDIGADDDDDVPRPDEPIPEDWFSTTDRGNRSVWIGNRQWRRTRAVNETKSRYRCSGCTVSLLIETRDGSSYLVRAPRPHRPSCTAAPDPAREERTRLRRRVQEEVARGGNRRDLVAEIVADHGNAYLNTNGERNLNAARYRAGNAPGDRPRRLDLDRRGYFEDFIRLAEQHAGRCRGTRGTGQQIRFLLYSNAENPMLIWATDHGIAALNRASGLLWDGTFYVAPPGWEQLWTGVAEIDGHYVPTYFVLMTRRTQQEYERALLQIRTDLAQRQLFHIVSTLYYITDYEIAMRNALVSMWEIGEEQLRGCLWHLGRCWVRNMQDEMAAEYRAPRHLRTDKGRWLHRICGIACLPVDDCLAAWQHLQQTAPQGADIDRFIAYMEANYVGPNAVFPPIQWCAEPSIDATQRTTNPVEGLHSDLNHSFTTAHPPVKGFCEKLKIVQSRADTRLNSVMDGTPPRESRSKEQRRLHHYQDYRAGRINLDTYLERISELSGIRVRDL</sequence>
<accession>A0A7J6KVJ5</accession>
<proteinExistence type="predicted"/>
<organism evidence="6 7">
    <name type="scientific">Perkinsus olseni</name>
    <name type="common">Perkinsus atlanticus</name>
    <dbReference type="NCBI Taxonomy" id="32597"/>
    <lineage>
        <taxon>Eukaryota</taxon>
        <taxon>Sar</taxon>
        <taxon>Alveolata</taxon>
        <taxon>Perkinsozoa</taxon>
        <taxon>Perkinsea</taxon>
        <taxon>Perkinsida</taxon>
        <taxon>Perkinsidae</taxon>
        <taxon>Perkinsus</taxon>
    </lineage>
</organism>
<protein>
    <recommendedName>
        <fullName evidence="5">Zinc finger PHD-type domain-containing protein</fullName>
    </recommendedName>
</protein>
<dbReference type="EMBL" id="JABAHT010001029">
    <property type="protein sequence ID" value="KAF4650506.1"/>
    <property type="molecule type" value="Genomic_DNA"/>
</dbReference>
<dbReference type="AlphaFoldDB" id="A0A7J6KVJ5"/>
<dbReference type="InterPro" id="IPR013083">
    <property type="entry name" value="Znf_RING/FYVE/PHD"/>
</dbReference>
<keyword evidence="3" id="KW-0862">Zinc</keyword>
<dbReference type="OrthoDB" id="9973972at2759"/>
<dbReference type="Proteomes" id="UP000570595">
    <property type="component" value="Unassembled WGS sequence"/>
</dbReference>
<feature type="domain" description="Zinc finger PHD-type" evidence="5">
    <location>
        <begin position="10"/>
        <end position="58"/>
    </location>
</feature>
<feature type="compositionally biased region" description="Basic and acidic residues" evidence="4">
    <location>
        <begin position="1104"/>
        <end position="1115"/>
    </location>
</feature>
<feature type="region of interest" description="Disordered" evidence="4">
    <location>
        <begin position="585"/>
        <end position="675"/>
    </location>
</feature>
<evidence type="ECO:0000256" key="4">
    <source>
        <dbReference type="SAM" id="MobiDB-lite"/>
    </source>
</evidence>
<feature type="region of interest" description="Disordered" evidence="4">
    <location>
        <begin position="719"/>
        <end position="742"/>
    </location>
</feature>
<evidence type="ECO:0000256" key="1">
    <source>
        <dbReference type="ARBA" id="ARBA00022723"/>
    </source>
</evidence>
<gene>
    <name evidence="6" type="ORF">FOZ61_000252</name>
</gene>
<dbReference type="InterPro" id="IPR011011">
    <property type="entry name" value="Znf_FYVE_PHD"/>
</dbReference>